<evidence type="ECO:0000313" key="4">
    <source>
        <dbReference type="Proteomes" id="UP000251571"/>
    </source>
</evidence>
<evidence type="ECO:0000313" key="3">
    <source>
        <dbReference type="Proteomes" id="UP000245839"/>
    </source>
</evidence>
<gene>
    <name evidence="1" type="ORF">BCF38_10728</name>
    <name evidence="2" type="ORF">SAMN05421539_10728</name>
</gene>
<reference evidence="1 3" key="2">
    <citation type="submission" date="2018-03" db="EMBL/GenBank/DDBJ databases">
        <title>Genomic Encyclopedia of Archaeal and Bacterial Type Strains, Phase II (KMG-II): from individual species to whole genera.</title>
        <authorList>
            <person name="Goeker M."/>
        </authorList>
    </citation>
    <scope>NUCLEOTIDE SEQUENCE [LARGE SCALE GENOMIC DNA]</scope>
    <source>
        <strain evidence="1 3">DSM 25227</strain>
    </source>
</reference>
<dbReference type="EMBL" id="QGDJ01000007">
    <property type="protein sequence ID" value="PWJ16916.1"/>
    <property type="molecule type" value="Genomic_DNA"/>
</dbReference>
<evidence type="ECO:0000313" key="1">
    <source>
        <dbReference type="EMBL" id="PWJ16916.1"/>
    </source>
</evidence>
<dbReference type="AlphaFoldDB" id="A0A2Y9C876"/>
<dbReference type="RefSeq" id="WP_245947561.1">
    <property type="nucleotide sequence ID" value="NZ_QGDJ01000007.1"/>
</dbReference>
<dbReference type="Proteomes" id="UP000251571">
    <property type="component" value="Unassembled WGS sequence"/>
</dbReference>
<proteinExistence type="predicted"/>
<name>A0A2Y9C876_9RHOB</name>
<organism evidence="2 4">
    <name type="scientific">Jannaschia seohaensis</name>
    <dbReference type="NCBI Taxonomy" id="475081"/>
    <lineage>
        <taxon>Bacteria</taxon>
        <taxon>Pseudomonadati</taxon>
        <taxon>Pseudomonadota</taxon>
        <taxon>Alphaproteobacteria</taxon>
        <taxon>Rhodobacterales</taxon>
        <taxon>Roseobacteraceae</taxon>
        <taxon>Jannaschia</taxon>
    </lineage>
</organism>
<accession>A0A2Y9C876</accession>
<reference evidence="2 4" key="1">
    <citation type="submission" date="2016-10" db="EMBL/GenBank/DDBJ databases">
        <authorList>
            <person name="Cai Z."/>
        </authorList>
    </citation>
    <scope>NUCLEOTIDE SEQUENCE [LARGE SCALE GENOMIC DNA]</scope>
    <source>
        <strain evidence="2 4">DSM 25227</strain>
    </source>
</reference>
<keyword evidence="3" id="KW-1185">Reference proteome</keyword>
<dbReference type="Proteomes" id="UP000245839">
    <property type="component" value="Unassembled WGS sequence"/>
</dbReference>
<sequence length="120" mass="13810">MSDWRPDGRGWWERRDGAAYALTRRMPPRWDVMARTCLPDLGRRRLAHAVRQDMWRALQRVRGFSPLVEVVREDGLCHLRAGGRVEGPRPPDLPARIQSLLDDPRRRAAWARAAAHRGAA</sequence>
<protein>
    <submittedName>
        <fullName evidence="2">Uncharacterized protein</fullName>
    </submittedName>
</protein>
<evidence type="ECO:0000313" key="2">
    <source>
        <dbReference type="EMBL" id="SSA48123.1"/>
    </source>
</evidence>
<dbReference type="EMBL" id="UETC01000007">
    <property type="protein sequence ID" value="SSA48123.1"/>
    <property type="molecule type" value="Genomic_DNA"/>
</dbReference>